<gene>
    <name evidence="4" type="ORF">GCM10009755_04700</name>
</gene>
<comment type="caution">
    <text evidence="4">The sequence shown here is derived from an EMBL/GenBank/DDBJ whole genome shotgun (WGS) entry which is preliminary data.</text>
</comment>
<keyword evidence="2" id="KW-0812">Transmembrane</keyword>
<feature type="transmembrane region" description="Helical" evidence="2">
    <location>
        <begin position="33"/>
        <end position="55"/>
    </location>
</feature>
<evidence type="ECO:0000256" key="1">
    <source>
        <dbReference type="SAM" id="MobiDB-lite"/>
    </source>
</evidence>
<feature type="domain" description="LytR/CpsA/Psr regulator C-terminal" evidence="3">
    <location>
        <begin position="96"/>
        <end position="178"/>
    </location>
</feature>
<protein>
    <recommendedName>
        <fullName evidence="3">LytR/CpsA/Psr regulator C-terminal domain-containing protein</fullName>
    </recommendedName>
</protein>
<name>A0ABP5ELZ2_9MICO</name>
<reference evidence="5" key="1">
    <citation type="journal article" date="2019" name="Int. J. Syst. Evol. Microbiol.">
        <title>The Global Catalogue of Microorganisms (GCM) 10K type strain sequencing project: providing services to taxonomists for standard genome sequencing and annotation.</title>
        <authorList>
            <consortium name="The Broad Institute Genomics Platform"/>
            <consortium name="The Broad Institute Genome Sequencing Center for Infectious Disease"/>
            <person name="Wu L."/>
            <person name="Ma J."/>
        </authorList>
    </citation>
    <scope>NUCLEOTIDE SEQUENCE [LARGE SCALE GENOMIC DNA]</scope>
    <source>
        <strain evidence="5">JCM 14546</strain>
    </source>
</reference>
<feature type="compositionally biased region" description="Acidic residues" evidence="1">
    <location>
        <begin position="187"/>
        <end position="221"/>
    </location>
</feature>
<feature type="region of interest" description="Disordered" evidence="1">
    <location>
        <begin position="59"/>
        <end position="85"/>
    </location>
</feature>
<evidence type="ECO:0000313" key="4">
    <source>
        <dbReference type="EMBL" id="GAA2000028.1"/>
    </source>
</evidence>
<evidence type="ECO:0000313" key="5">
    <source>
        <dbReference type="Proteomes" id="UP001500755"/>
    </source>
</evidence>
<feature type="region of interest" description="Disordered" evidence="1">
    <location>
        <begin position="179"/>
        <end position="231"/>
    </location>
</feature>
<dbReference type="Proteomes" id="UP001500755">
    <property type="component" value="Unassembled WGS sequence"/>
</dbReference>
<accession>A0ABP5ELZ2</accession>
<feature type="compositionally biased region" description="Polar residues" evidence="1">
    <location>
        <begin position="222"/>
        <end position="231"/>
    </location>
</feature>
<evidence type="ECO:0000259" key="3">
    <source>
        <dbReference type="Pfam" id="PF13399"/>
    </source>
</evidence>
<sequence>MPEYPKDEFDELQPSERRGAHRQTKGPTSQAGAIALVAVLALAAVLLVVGAVNIIQRSSSDPADVTAEEQARASEEPAAEPTDSETEVAVVDKTAEVSVLNASGISGAADEYASALESADWTIAEVGNYSTPDSETIVYYADPEFQVQAEVLAEEIGAAGVEESADFEGDLTIVLCSDIAEQIPGEGSDEETAEGSDEETAEGSDEETAEGSDEESADATDGENSSTEESA</sequence>
<dbReference type="InterPro" id="IPR027381">
    <property type="entry name" value="LytR/CpsA/Psr_C"/>
</dbReference>
<keyword evidence="2" id="KW-0472">Membrane</keyword>
<dbReference type="Gene3D" id="3.30.70.2390">
    <property type="match status" value="1"/>
</dbReference>
<dbReference type="EMBL" id="BAAANO010000005">
    <property type="protein sequence ID" value="GAA2000028.1"/>
    <property type="molecule type" value="Genomic_DNA"/>
</dbReference>
<dbReference type="Pfam" id="PF13399">
    <property type="entry name" value="LytR_C"/>
    <property type="match status" value="1"/>
</dbReference>
<evidence type="ECO:0000256" key="2">
    <source>
        <dbReference type="SAM" id="Phobius"/>
    </source>
</evidence>
<keyword evidence="5" id="KW-1185">Reference proteome</keyword>
<proteinExistence type="predicted"/>
<feature type="region of interest" description="Disordered" evidence="1">
    <location>
        <begin position="1"/>
        <end position="26"/>
    </location>
</feature>
<organism evidence="4 5">
    <name type="scientific">Brevibacterium samyangense</name>
    <dbReference type="NCBI Taxonomy" id="366888"/>
    <lineage>
        <taxon>Bacteria</taxon>
        <taxon>Bacillati</taxon>
        <taxon>Actinomycetota</taxon>
        <taxon>Actinomycetes</taxon>
        <taxon>Micrococcales</taxon>
        <taxon>Brevibacteriaceae</taxon>
        <taxon>Brevibacterium</taxon>
    </lineage>
</organism>
<dbReference type="RefSeq" id="WP_344306623.1">
    <property type="nucleotide sequence ID" value="NZ_BAAANO010000005.1"/>
</dbReference>
<keyword evidence="2" id="KW-1133">Transmembrane helix</keyword>